<name>A0A3M2KWS8_9NOCA</name>
<dbReference type="SUPFAM" id="SSF46785">
    <property type="entry name" value="Winged helix' DNA-binding domain"/>
    <property type="match status" value="1"/>
</dbReference>
<dbReference type="Pfam" id="PF12802">
    <property type="entry name" value="MarR_2"/>
    <property type="match status" value="1"/>
</dbReference>
<dbReference type="Gene3D" id="1.10.10.10">
    <property type="entry name" value="Winged helix-like DNA-binding domain superfamily/Winged helix DNA-binding domain"/>
    <property type="match status" value="1"/>
</dbReference>
<feature type="domain" description="HTH marR-type" evidence="1">
    <location>
        <begin position="9"/>
        <end position="141"/>
    </location>
</feature>
<dbReference type="SMART" id="SM00347">
    <property type="entry name" value="HTH_MARR"/>
    <property type="match status" value="1"/>
</dbReference>
<dbReference type="OrthoDB" id="4463574at2"/>
<dbReference type="Proteomes" id="UP000279275">
    <property type="component" value="Unassembled WGS sequence"/>
</dbReference>
<comment type="caution">
    <text evidence="2">The sequence shown here is derived from an EMBL/GenBank/DDBJ whole genome shotgun (WGS) entry which is preliminary data.</text>
</comment>
<dbReference type="PROSITE" id="PS50995">
    <property type="entry name" value="HTH_MARR_2"/>
    <property type="match status" value="1"/>
</dbReference>
<protein>
    <submittedName>
        <fullName evidence="2">MarR family transcriptional regulator</fullName>
    </submittedName>
</protein>
<dbReference type="RefSeq" id="WP_122191364.1">
    <property type="nucleotide sequence ID" value="NZ_RFFH01000019.1"/>
</dbReference>
<evidence type="ECO:0000313" key="2">
    <source>
        <dbReference type="EMBL" id="RMI28713.1"/>
    </source>
</evidence>
<gene>
    <name evidence="2" type="ORF">EBN03_29170</name>
</gene>
<reference evidence="2 3" key="1">
    <citation type="submission" date="2018-10" db="EMBL/GenBank/DDBJ databases">
        <title>Isolation from cow dung.</title>
        <authorList>
            <person name="Ling L."/>
        </authorList>
    </citation>
    <scope>NUCLEOTIDE SEQUENCE [LARGE SCALE GENOMIC DNA]</scope>
    <source>
        <strain evidence="2 3">NEAU-LL90</strain>
    </source>
</reference>
<dbReference type="AlphaFoldDB" id="A0A3M2KWS8"/>
<dbReference type="InterPro" id="IPR039422">
    <property type="entry name" value="MarR/SlyA-like"/>
</dbReference>
<proteinExistence type="predicted"/>
<sequence length="162" mass="17495">MTSSFVPLGDRPPFLLRRLGGHVGMRFKALLAPLGIEPRHFGPLRFLHAEPGSTQQQVGEALGIHRNVMVGVIDDLERAGLVERRRHPADRRAYALYPLPPATPLLAAAERVMQSLEDELLAPLDAAERDLFRDALRRISNASGVPATLLPGLADGSGAPGC</sequence>
<dbReference type="PRINTS" id="PR00598">
    <property type="entry name" value="HTHMARR"/>
</dbReference>
<organism evidence="2 3">
    <name type="scientific">Nocardia stercoris</name>
    <dbReference type="NCBI Taxonomy" id="2483361"/>
    <lineage>
        <taxon>Bacteria</taxon>
        <taxon>Bacillati</taxon>
        <taxon>Actinomycetota</taxon>
        <taxon>Actinomycetes</taxon>
        <taxon>Mycobacteriales</taxon>
        <taxon>Nocardiaceae</taxon>
        <taxon>Nocardia</taxon>
    </lineage>
</organism>
<dbReference type="InterPro" id="IPR036388">
    <property type="entry name" value="WH-like_DNA-bd_sf"/>
</dbReference>
<dbReference type="PANTHER" id="PTHR33164">
    <property type="entry name" value="TRANSCRIPTIONAL REGULATOR, MARR FAMILY"/>
    <property type="match status" value="1"/>
</dbReference>
<dbReference type="PANTHER" id="PTHR33164:SF43">
    <property type="entry name" value="HTH-TYPE TRANSCRIPTIONAL REPRESSOR YETL"/>
    <property type="match status" value="1"/>
</dbReference>
<dbReference type="GO" id="GO:0003700">
    <property type="term" value="F:DNA-binding transcription factor activity"/>
    <property type="evidence" value="ECO:0007669"/>
    <property type="project" value="InterPro"/>
</dbReference>
<keyword evidence="3" id="KW-1185">Reference proteome</keyword>
<evidence type="ECO:0000259" key="1">
    <source>
        <dbReference type="PROSITE" id="PS50995"/>
    </source>
</evidence>
<dbReference type="InterPro" id="IPR036390">
    <property type="entry name" value="WH_DNA-bd_sf"/>
</dbReference>
<evidence type="ECO:0000313" key="3">
    <source>
        <dbReference type="Proteomes" id="UP000279275"/>
    </source>
</evidence>
<accession>A0A3M2KWS8</accession>
<dbReference type="GO" id="GO:0006950">
    <property type="term" value="P:response to stress"/>
    <property type="evidence" value="ECO:0007669"/>
    <property type="project" value="TreeGrafter"/>
</dbReference>
<dbReference type="EMBL" id="RFFH01000019">
    <property type="protein sequence ID" value="RMI28713.1"/>
    <property type="molecule type" value="Genomic_DNA"/>
</dbReference>
<dbReference type="InterPro" id="IPR000835">
    <property type="entry name" value="HTH_MarR-typ"/>
</dbReference>